<dbReference type="InterPro" id="IPR005247">
    <property type="entry name" value="YbhB_YbcL/LppC-like"/>
</dbReference>
<dbReference type="Pfam" id="PF01161">
    <property type="entry name" value="PBP"/>
    <property type="match status" value="1"/>
</dbReference>
<dbReference type="STRING" id="304371.MCP_2732"/>
<evidence type="ECO:0000313" key="1">
    <source>
        <dbReference type="EMBL" id="BAI62804.1"/>
    </source>
</evidence>
<dbReference type="InterPro" id="IPR008914">
    <property type="entry name" value="PEBP"/>
</dbReference>
<dbReference type="OrthoDB" id="28720at2157"/>
<dbReference type="CDD" id="cd00865">
    <property type="entry name" value="PEBP_bact_arch"/>
    <property type="match status" value="1"/>
</dbReference>
<dbReference type="NCBIfam" id="TIGR00481">
    <property type="entry name" value="YbhB/YbcL family Raf kinase inhibitor-like protein"/>
    <property type="match status" value="1"/>
</dbReference>
<dbReference type="RefSeq" id="WP_012901478.1">
    <property type="nucleotide sequence ID" value="NC_013665.1"/>
</dbReference>
<dbReference type="PANTHER" id="PTHR30289">
    <property type="entry name" value="UNCHARACTERIZED PROTEIN YBCL-RELATED"/>
    <property type="match status" value="1"/>
</dbReference>
<evidence type="ECO:0000313" key="2">
    <source>
        <dbReference type="Proteomes" id="UP000001882"/>
    </source>
</evidence>
<keyword evidence="2" id="KW-1185">Reference proteome</keyword>
<reference evidence="1 2" key="1">
    <citation type="journal article" date="2007" name="Appl. Environ. Microbiol.">
        <title>Isolation of key methanogens for global methane emission from rice paddy fields: a novel isolate affiliated with the clone cluster rice cluster I.</title>
        <authorList>
            <person name="Sakai S."/>
            <person name="Imachi H."/>
            <person name="Sekiguchi Y."/>
            <person name="Ohashi A."/>
            <person name="Harada H."/>
            <person name="Kamagata Y."/>
        </authorList>
    </citation>
    <scope>NUCLEOTIDE SEQUENCE [LARGE SCALE GENOMIC DNA]</scope>
    <source>
        <strain evidence="2">DSM 17711 / JCM 13418 / NBRC 101707 / SANAE</strain>
    </source>
</reference>
<dbReference type="GeneID" id="8682434"/>
<proteinExistence type="predicted"/>
<dbReference type="SUPFAM" id="SSF49777">
    <property type="entry name" value="PEBP-like"/>
    <property type="match status" value="1"/>
</dbReference>
<accession>D1Z282</accession>
<dbReference type="InParanoid" id="D1Z282"/>
<gene>
    <name evidence="1" type="ordered locus">MCP_2732</name>
</gene>
<dbReference type="Gene3D" id="3.90.280.10">
    <property type="entry name" value="PEBP-like"/>
    <property type="match status" value="1"/>
</dbReference>
<dbReference type="EMBL" id="AP011532">
    <property type="protein sequence ID" value="BAI62804.1"/>
    <property type="molecule type" value="Genomic_DNA"/>
</dbReference>
<dbReference type="KEGG" id="mpd:MCP_2732"/>
<reference evidence="1 2" key="2">
    <citation type="journal article" date="2008" name="Int. J. Syst. Evol. Microbiol.">
        <title>Methanocella paludicola gen. nov., sp. nov., a methane-producing archaeon, the first isolate of the lineage 'Rice Cluster I', and proposal of the new archaeal order Methanocellales ord. nov.</title>
        <authorList>
            <person name="Sakai S."/>
            <person name="Imachi H."/>
            <person name="Hanada S."/>
            <person name="Ohashi A."/>
            <person name="Harada H."/>
            <person name="Kamagata Y."/>
        </authorList>
    </citation>
    <scope>NUCLEOTIDE SEQUENCE [LARGE SCALE GENOMIC DNA]</scope>
    <source>
        <strain evidence="2">DSM 17711 / JCM 13418 / NBRC 101707 / SANAE</strain>
    </source>
</reference>
<dbReference type="Proteomes" id="UP000001882">
    <property type="component" value="Chromosome"/>
</dbReference>
<dbReference type="InterPro" id="IPR036610">
    <property type="entry name" value="PEBP-like_sf"/>
</dbReference>
<reference evidence="2" key="3">
    <citation type="journal article" date="2011" name="PLoS ONE">
        <title>Genome sequence of a mesophilic hydrogenotrophic methanogen Methanocella paludicola, the first cultivated representative of the order Methanocellales.</title>
        <authorList>
            <person name="Sakai S."/>
            <person name="Takaki Y."/>
            <person name="Shimamura S."/>
            <person name="Sekine M."/>
            <person name="Tajima T."/>
            <person name="Kosugi H."/>
            <person name="Ichikawa N."/>
            <person name="Tasumi E."/>
            <person name="Hiraki A.T."/>
            <person name="Shimizu A."/>
            <person name="Kato Y."/>
            <person name="Nishiko R."/>
            <person name="Mori K."/>
            <person name="Fujita N."/>
            <person name="Imachi H."/>
            <person name="Takai K."/>
        </authorList>
    </citation>
    <scope>NUCLEOTIDE SEQUENCE [LARGE SCALE GENOMIC DNA]</scope>
    <source>
        <strain evidence="2">DSM 17711 / JCM 13418 / NBRC 101707 / SANAE</strain>
    </source>
</reference>
<dbReference type="PATRIC" id="fig|304371.9.peg.2797"/>
<dbReference type="AlphaFoldDB" id="D1Z282"/>
<sequence>MSITVSKGLTISSKSFEPGREIPEKYTCDGDDLSPHLSWDGAPEGTETFALIMDDPDAPGRTFTHWVVFNIPAHRNELPEGVFAEKMMKKGCYQGLNDFRQMGYGGPCPPPGKPHRYRFHLYALDRDLDVPSGVPRSAVQGAMKGHILAEAEIVGLYGRK</sequence>
<protein>
    <recommendedName>
        <fullName evidence="3">YbhB/YbcL family Raf kinase inhibitor-like protein</fullName>
    </recommendedName>
</protein>
<evidence type="ECO:0008006" key="3">
    <source>
        <dbReference type="Google" id="ProtNLM"/>
    </source>
</evidence>
<dbReference type="PANTHER" id="PTHR30289:SF1">
    <property type="entry name" value="PEBP (PHOSPHATIDYLETHANOLAMINE-BINDING PROTEIN) FAMILY PROTEIN"/>
    <property type="match status" value="1"/>
</dbReference>
<dbReference type="eggNOG" id="arCOG04702">
    <property type="taxonomic scope" value="Archaea"/>
</dbReference>
<organism evidence="1 2">
    <name type="scientific">Methanocella paludicola (strain DSM 17711 / JCM 13418 / NBRC 101707 / SANAE)</name>
    <dbReference type="NCBI Taxonomy" id="304371"/>
    <lineage>
        <taxon>Archaea</taxon>
        <taxon>Methanobacteriati</taxon>
        <taxon>Methanobacteriota</taxon>
        <taxon>Stenosarchaea group</taxon>
        <taxon>Methanomicrobia</taxon>
        <taxon>Methanocellales</taxon>
        <taxon>Methanocellaceae</taxon>
        <taxon>Methanocella</taxon>
    </lineage>
</organism>
<name>D1Z282_METPS</name>